<name>A0ABU8QQI6_9PSED</name>
<dbReference type="RefSeq" id="WP_339598686.1">
    <property type="nucleotide sequence ID" value="NZ_JBBHLC010000011.1"/>
</dbReference>
<feature type="compositionally biased region" description="Polar residues" evidence="1">
    <location>
        <begin position="182"/>
        <end position="196"/>
    </location>
</feature>
<feature type="compositionally biased region" description="Low complexity" evidence="1">
    <location>
        <begin position="197"/>
        <end position="212"/>
    </location>
</feature>
<accession>A0ABU8QQI6</accession>
<feature type="compositionally biased region" description="Polar residues" evidence="1">
    <location>
        <begin position="287"/>
        <end position="300"/>
    </location>
</feature>
<proteinExistence type="predicted"/>
<feature type="compositionally biased region" description="Low complexity" evidence="1">
    <location>
        <begin position="239"/>
        <end position="252"/>
    </location>
</feature>
<evidence type="ECO:0000313" key="3">
    <source>
        <dbReference type="Proteomes" id="UP001380290"/>
    </source>
</evidence>
<protein>
    <submittedName>
        <fullName evidence="2">RHS repeat-associated core domain-containing protein</fullName>
    </submittedName>
</protein>
<sequence>MGRQHFFYCASRLQTCLACTRDVVFLRNGHGLMAELSQASSALLITDSKDSVLHSIGRTPSRTPSYTCYGYETVAEERTSWIGFNGELRAFWASCYSLGNGYRLYSTALMRFSSPDSFSPFGKGGVNAYSYCECDPVNRTDPTGHMIRPRSRSLSSVSFNGQTAQRRRSLNGGLENRYLVQGNGNSRSPTQSPDNRSNGSASSLASSNSKQSPVLRQRHSVAWDQGDVQSTGATSGARSSFSDESDVSTSEVAWPSSGRSSPVQQGGVWLPDAQPRPENLYDAAQDRSPSLAATQVRTGS</sequence>
<feature type="region of interest" description="Disordered" evidence="1">
    <location>
        <begin position="142"/>
        <end position="300"/>
    </location>
</feature>
<dbReference type="EMBL" id="JBBHLC010000011">
    <property type="protein sequence ID" value="MEJ5862922.1"/>
    <property type="molecule type" value="Genomic_DNA"/>
</dbReference>
<keyword evidence="3" id="KW-1185">Reference proteome</keyword>
<comment type="caution">
    <text evidence="2">The sequence shown here is derived from an EMBL/GenBank/DDBJ whole genome shotgun (WGS) entry which is preliminary data.</text>
</comment>
<evidence type="ECO:0000313" key="2">
    <source>
        <dbReference type="EMBL" id="MEJ5862922.1"/>
    </source>
</evidence>
<gene>
    <name evidence="2" type="ORF">V7S98_06735</name>
</gene>
<feature type="compositionally biased region" description="Polar residues" evidence="1">
    <location>
        <begin position="227"/>
        <end position="238"/>
    </location>
</feature>
<reference evidence="2 3" key="1">
    <citation type="submission" date="2024-02" db="EMBL/GenBank/DDBJ databases">
        <title>Identification of pathogenicity and growth-promoting function of Pseudomonas putida variant.</title>
        <authorList>
            <person name="Sun J."/>
        </authorList>
    </citation>
    <scope>NUCLEOTIDE SEQUENCE [LARGE SCALE GENOMIC DNA]</scope>
    <source>
        <strain evidence="2 3">A03</strain>
    </source>
</reference>
<dbReference type="InterPro" id="IPR022385">
    <property type="entry name" value="Rhs_assc_core"/>
</dbReference>
<evidence type="ECO:0000256" key="1">
    <source>
        <dbReference type="SAM" id="MobiDB-lite"/>
    </source>
</evidence>
<dbReference type="Gene3D" id="2.180.10.10">
    <property type="entry name" value="RHS repeat-associated core"/>
    <property type="match status" value="1"/>
</dbReference>
<feature type="compositionally biased region" description="Polar residues" evidence="1">
    <location>
        <begin position="152"/>
        <end position="164"/>
    </location>
</feature>
<dbReference type="NCBIfam" id="TIGR03696">
    <property type="entry name" value="Rhs_assc_core"/>
    <property type="match status" value="1"/>
</dbReference>
<dbReference type="SUPFAM" id="SSF56399">
    <property type="entry name" value="ADP-ribosylation"/>
    <property type="match status" value="1"/>
</dbReference>
<dbReference type="Proteomes" id="UP001380290">
    <property type="component" value="Unassembled WGS sequence"/>
</dbReference>
<organism evidence="2 3">
    <name type="scientific">Pseudomonas farsensis</name>
    <dbReference type="NCBI Taxonomy" id="2745492"/>
    <lineage>
        <taxon>Bacteria</taxon>
        <taxon>Pseudomonadati</taxon>
        <taxon>Pseudomonadota</taxon>
        <taxon>Gammaproteobacteria</taxon>
        <taxon>Pseudomonadales</taxon>
        <taxon>Pseudomonadaceae</taxon>
        <taxon>Pseudomonas</taxon>
    </lineage>
</organism>